<keyword evidence="5" id="KW-0129">CBS domain</keyword>
<evidence type="ECO:0000313" key="6">
    <source>
        <dbReference type="EMBL" id="QBQ17470.1"/>
    </source>
</evidence>
<dbReference type="Gene3D" id="3.10.580.10">
    <property type="entry name" value="CBS-domain"/>
    <property type="match status" value="1"/>
</dbReference>
<dbReference type="PROSITE" id="PS51371">
    <property type="entry name" value="CBS"/>
    <property type="match status" value="1"/>
</dbReference>
<dbReference type="InterPro" id="IPR036318">
    <property type="entry name" value="FAD-bd_PCMH-like_sf"/>
</dbReference>
<evidence type="ECO:0000256" key="5">
    <source>
        <dbReference type="ARBA" id="ARBA00023122"/>
    </source>
</evidence>
<dbReference type="GO" id="GO:0005886">
    <property type="term" value="C:plasma membrane"/>
    <property type="evidence" value="ECO:0007669"/>
    <property type="project" value="UniProtKB-SubCell"/>
</dbReference>
<dbReference type="Gene3D" id="3.30.465.10">
    <property type="match status" value="1"/>
</dbReference>
<dbReference type="SMART" id="SM01091">
    <property type="entry name" value="CorC_HlyC"/>
    <property type="match status" value="1"/>
</dbReference>
<evidence type="ECO:0000256" key="3">
    <source>
        <dbReference type="ARBA" id="ARBA00022475"/>
    </source>
</evidence>
<dbReference type="Pfam" id="PF03471">
    <property type="entry name" value="CorC_HlyC"/>
    <property type="match status" value="1"/>
</dbReference>
<dbReference type="InterPro" id="IPR016169">
    <property type="entry name" value="FAD-bd_PCMH_sub2"/>
</dbReference>
<dbReference type="InterPro" id="IPR000644">
    <property type="entry name" value="CBS_dom"/>
</dbReference>
<evidence type="ECO:0000256" key="4">
    <source>
        <dbReference type="ARBA" id="ARBA00022737"/>
    </source>
</evidence>
<keyword evidence="3" id="KW-1003">Cell membrane</keyword>
<name>A0A2K8Q0F9_ACIHA</name>
<keyword evidence="3" id="KW-0472">Membrane</keyword>
<sequence>MIFEWMSDPAAWVGLATLVVLEIVLGIDNLVFIAILAEKLPPEQRNAARRIGLILALLMRLVLLASIAWVVTLTAPLFHVFDHAFSGRDLILLFGGAFLLFKGTMELHERIEGKQALRQENPVHAVFWVVVVQIVVLDAVFSLDSVITAVGMVKDLSVMMIAVTIAIGIMLIASRPLMDFVNKHPTVVILCLGFLMMIGFSLIVEGFGFHIPKGYLYAAIGFSVLVEAVNQTMRRNQEKLVTTTDLRYRTASAVLRMLGNKGINSDNQHKETEDVLATQAYAKEVFDEDTGVYHSVLVQGVLGLSERPVKSVMTPRPELEWLDLDADPAELKERLMAMTHSRLIIARGELDNIEGVVLTHKVLNEYIETGAIDFDKHLREPVIVHENAQVLMVMEQLRQAPLQMAIVLNEYGSIEGIATPIDILEAIAGEFPDEDELEAAAESLEDGSLLLEGSTDIRHVSLLLAKDLVDESEEYSTLSGYILFHLGRLPENGEAVEADGYLFEVVTMDGHKIEKVRIVAKEKPERG</sequence>
<dbReference type="RefSeq" id="WP_004637531.1">
    <property type="nucleotide sequence ID" value="NZ_CP018260.1"/>
</dbReference>
<dbReference type="Pfam" id="PF03741">
    <property type="entry name" value="TerC"/>
    <property type="match status" value="1"/>
</dbReference>
<comment type="subcellular location">
    <subcellularLocation>
        <location evidence="1">Cell membrane</location>
        <topology evidence="1">Multi-pass membrane protein</topology>
    </subcellularLocation>
</comment>
<reference evidence="6 7" key="1">
    <citation type="submission" date="2019-03" db="EMBL/GenBank/DDBJ databases">
        <title>Complete genome sequence of two outbreak-associated Acinetobacter haemolyticus strains.</title>
        <authorList>
            <person name="Bai L."/>
            <person name="Zhang S.-C."/>
            <person name="Deng Y."/>
            <person name="Song C.-C."/>
            <person name="Kang G.-B."/>
            <person name="Dong Y."/>
            <person name="Wang Y."/>
            <person name="Gao F."/>
            <person name="Huang H."/>
        </authorList>
    </citation>
    <scope>NUCLEOTIDE SEQUENCE [LARGE SCALE GENOMIC DNA]</scope>
    <source>
        <strain evidence="6 7">TJR01</strain>
    </source>
</reference>
<dbReference type="SUPFAM" id="SSF54631">
    <property type="entry name" value="CBS-domain pair"/>
    <property type="match status" value="1"/>
</dbReference>
<dbReference type="CDD" id="cd04590">
    <property type="entry name" value="CBS_pair_CorC_HlyC_assoc"/>
    <property type="match status" value="1"/>
</dbReference>
<dbReference type="PANTHER" id="PTHR22777">
    <property type="entry name" value="HEMOLYSIN-RELATED"/>
    <property type="match status" value="1"/>
</dbReference>
<gene>
    <name evidence="6" type="ORF">AHTJR_14835</name>
</gene>
<accession>A0A2K8Q0F9</accession>
<evidence type="ECO:0000313" key="7">
    <source>
        <dbReference type="Proteomes" id="UP000294395"/>
    </source>
</evidence>
<evidence type="ECO:0000256" key="2">
    <source>
        <dbReference type="ARBA" id="ARBA00006337"/>
    </source>
</evidence>
<dbReference type="InterPro" id="IPR005496">
    <property type="entry name" value="Integral_membrane_TerC"/>
</dbReference>
<proteinExistence type="inferred from homology"/>
<dbReference type="InterPro" id="IPR046342">
    <property type="entry name" value="CBS_dom_sf"/>
</dbReference>
<dbReference type="EMBL" id="CP038009">
    <property type="protein sequence ID" value="QBQ17470.1"/>
    <property type="molecule type" value="Genomic_DNA"/>
</dbReference>
<dbReference type="AlphaFoldDB" id="A0A2K8Q0F9"/>
<organism evidence="6 7">
    <name type="scientific">Acinetobacter haemolyticus</name>
    <dbReference type="NCBI Taxonomy" id="29430"/>
    <lineage>
        <taxon>Bacteria</taxon>
        <taxon>Pseudomonadati</taxon>
        <taxon>Pseudomonadota</taxon>
        <taxon>Gammaproteobacteria</taxon>
        <taxon>Moraxellales</taxon>
        <taxon>Moraxellaceae</taxon>
        <taxon>Acinetobacter</taxon>
    </lineage>
</organism>
<keyword evidence="4" id="KW-0677">Repeat</keyword>
<comment type="similarity">
    <text evidence="2">Belongs to the UPF0053 family.</text>
</comment>
<dbReference type="GO" id="GO:0050660">
    <property type="term" value="F:flavin adenine dinucleotide binding"/>
    <property type="evidence" value="ECO:0007669"/>
    <property type="project" value="InterPro"/>
</dbReference>
<dbReference type="PANTHER" id="PTHR22777:SF30">
    <property type="entry name" value="UPF0053 PROTEIN YEGH"/>
    <property type="match status" value="1"/>
</dbReference>
<dbReference type="Proteomes" id="UP000294395">
    <property type="component" value="Chromosome"/>
</dbReference>
<protein>
    <submittedName>
        <fullName evidence="6">TerC family protein</fullName>
    </submittedName>
</protein>
<dbReference type="SUPFAM" id="SSF56176">
    <property type="entry name" value="FAD-binding/transporter-associated domain-like"/>
    <property type="match status" value="1"/>
</dbReference>
<dbReference type="InterPro" id="IPR044751">
    <property type="entry name" value="Ion_transp-like_CBS"/>
</dbReference>
<dbReference type="Pfam" id="PF00571">
    <property type="entry name" value="CBS"/>
    <property type="match status" value="1"/>
</dbReference>
<dbReference type="InterPro" id="IPR005170">
    <property type="entry name" value="Transptr-assoc_dom"/>
</dbReference>
<evidence type="ECO:0000256" key="1">
    <source>
        <dbReference type="ARBA" id="ARBA00004651"/>
    </source>
</evidence>